<protein>
    <recommendedName>
        <fullName evidence="4">Nucleoside-specific outer membrane channel protein Tsx</fullName>
    </recommendedName>
</protein>
<dbReference type="OrthoDB" id="104801at2"/>
<dbReference type="EMBL" id="VLLN01000006">
    <property type="protein sequence ID" value="TWJ19863.1"/>
    <property type="molecule type" value="Genomic_DNA"/>
</dbReference>
<dbReference type="Proteomes" id="UP000319449">
    <property type="component" value="Unassembled WGS sequence"/>
</dbReference>
<dbReference type="RefSeq" id="WP_145020129.1">
    <property type="nucleotide sequence ID" value="NZ_VLLN01000006.1"/>
</dbReference>
<keyword evidence="1" id="KW-0732">Signal</keyword>
<reference evidence="2 3" key="1">
    <citation type="submission" date="2019-07" db="EMBL/GenBank/DDBJ databases">
        <title>Genomic Encyclopedia of Archaeal and Bacterial Type Strains, Phase II (KMG-II): from individual species to whole genera.</title>
        <authorList>
            <person name="Goeker M."/>
        </authorList>
    </citation>
    <scope>NUCLEOTIDE SEQUENCE [LARGE SCALE GENOMIC DNA]</scope>
    <source>
        <strain evidence="2 3">ATCC BAA-1139</strain>
    </source>
</reference>
<feature type="signal peptide" evidence="1">
    <location>
        <begin position="1"/>
        <end position="31"/>
    </location>
</feature>
<evidence type="ECO:0000313" key="2">
    <source>
        <dbReference type="EMBL" id="TWJ19863.1"/>
    </source>
</evidence>
<dbReference type="AlphaFoldDB" id="A0A562VPJ6"/>
<feature type="chain" id="PRO_5022136590" description="Nucleoside-specific outer membrane channel protein Tsx" evidence="1">
    <location>
        <begin position="32"/>
        <end position="261"/>
    </location>
</feature>
<name>A0A562VPJ6_9BACT</name>
<organism evidence="2 3">
    <name type="scientific">Geobacter argillaceus</name>
    <dbReference type="NCBI Taxonomy" id="345631"/>
    <lineage>
        <taxon>Bacteria</taxon>
        <taxon>Pseudomonadati</taxon>
        <taxon>Thermodesulfobacteriota</taxon>
        <taxon>Desulfuromonadia</taxon>
        <taxon>Geobacterales</taxon>
        <taxon>Geobacteraceae</taxon>
        <taxon>Geobacter</taxon>
    </lineage>
</organism>
<evidence type="ECO:0000256" key="1">
    <source>
        <dbReference type="SAM" id="SignalP"/>
    </source>
</evidence>
<dbReference type="GO" id="GO:0009279">
    <property type="term" value="C:cell outer membrane"/>
    <property type="evidence" value="ECO:0007669"/>
    <property type="project" value="InterPro"/>
</dbReference>
<dbReference type="InterPro" id="IPR036777">
    <property type="entry name" value="Channel_Tsx-like_sf"/>
</dbReference>
<dbReference type="SUPFAM" id="SSF111364">
    <property type="entry name" value="Tsx-like channel"/>
    <property type="match status" value="1"/>
</dbReference>
<accession>A0A562VPJ6</accession>
<keyword evidence="3" id="KW-1185">Reference proteome</keyword>
<dbReference type="Gene3D" id="2.40.230.20">
    <property type="entry name" value="Nucleoside-specific channel-forming protein, Tsx-like"/>
    <property type="match status" value="1"/>
</dbReference>
<proteinExistence type="predicted"/>
<gene>
    <name evidence="2" type="ORF">JN12_01353</name>
</gene>
<evidence type="ECO:0000313" key="3">
    <source>
        <dbReference type="Proteomes" id="UP000319449"/>
    </source>
</evidence>
<evidence type="ECO:0008006" key="4">
    <source>
        <dbReference type="Google" id="ProtNLM"/>
    </source>
</evidence>
<sequence>MNDSMMRIGVRIVAVCIVSCALSLLAGPSQAEEFSCTDLQVLYTPFLDKGDPDLGNGIFTSSNRLTAARLEHYGTWKYGDNFFSVDLTEGSKVGGSGSGSFGSDTAAHLFLVYVPRFSLTKIANKPLSGFVKDVYLAGRLERASYGSYTAENIGVSFDLKIPGTVFFEQDFYARKTNYDKGVEFLSRTVWLAPFAVGPVGLHFDGLALVKTTDNGVNAFTQLDFLADLLKNGRLQAGIRLESAYYKHYDRNTPYLMVKWVF</sequence>
<comment type="caution">
    <text evidence="2">The sequence shown here is derived from an EMBL/GenBank/DDBJ whole genome shotgun (WGS) entry which is preliminary data.</text>
</comment>